<dbReference type="SUPFAM" id="SSF55729">
    <property type="entry name" value="Acyl-CoA N-acyltransferases (Nat)"/>
    <property type="match status" value="1"/>
</dbReference>
<accession>A0A368Y8H4</accession>
<dbReference type="Pfam" id="PF13444">
    <property type="entry name" value="Acetyltransf_5"/>
    <property type="match status" value="1"/>
</dbReference>
<protein>
    <submittedName>
        <fullName evidence="1">N-acyl amino acid synthase of PEP-CTERM/exosortase system</fullName>
    </submittedName>
</protein>
<reference evidence="1 2" key="1">
    <citation type="submission" date="2018-07" db="EMBL/GenBank/DDBJ databases">
        <title>Genomic Encyclopedia of Type Strains, Phase IV (KMG-IV): sequencing the most valuable type-strain genomes for metagenomic binning, comparative biology and taxonomic classification.</title>
        <authorList>
            <person name="Goeker M."/>
        </authorList>
    </citation>
    <scope>NUCLEOTIDE SEQUENCE [LARGE SCALE GENOMIC DNA]</scope>
    <source>
        <strain evidence="1 2">DSM 21634</strain>
    </source>
</reference>
<dbReference type="RefSeq" id="WP_114466614.1">
    <property type="nucleotide sequence ID" value="NZ_QPJK01000001.1"/>
</dbReference>
<evidence type="ECO:0000313" key="1">
    <source>
        <dbReference type="EMBL" id="RCW76571.1"/>
    </source>
</evidence>
<dbReference type="EMBL" id="QPJK01000001">
    <property type="protein sequence ID" value="RCW76571.1"/>
    <property type="molecule type" value="Genomic_DNA"/>
</dbReference>
<gene>
    <name evidence="1" type="ORF">DES41_1011179</name>
</gene>
<organism evidence="1 2">
    <name type="scientific">Pseudorhodoferax soli</name>
    <dbReference type="NCBI Taxonomy" id="545864"/>
    <lineage>
        <taxon>Bacteria</taxon>
        <taxon>Pseudomonadati</taxon>
        <taxon>Pseudomonadota</taxon>
        <taxon>Betaproteobacteria</taxon>
        <taxon>Burkholderiales</taxon>
        <taxon>Comamonadaceae</taxon>
    </lineage>
</organism>
<keyword evidence="2" id="KW-1185">Reference proteome</keyword>
<proteinExistence type="predicted"/>
<comment type="caution">
    <text evidence="1">The sequence shown here is derived from an EMBL/GenBank/DDBJ whole genome shotgun (WGS) entry which is preliminary data.</text>
</comment>
<dbReference type="InterPro" id="IPR016181">
    <property type="entry name" value="Acyl_CoA_acyltransferase"/>
</dbReference>
<dbReference type="Proteomes" id="UP000252884">
    <property type="component" value="Unassembled WGS sequence"/>
</dbReference>
<evidence type="ECO:0000313" key="2">
    <source>
        <dbReference type="Proteomes" id="UP000252884"/>
    </source>
</evidence>
<dbReference type="NCBIfam" id="TIGR03694">
    <property type="entry name" value="exosort_acyl"/>
    <property type="match status" value="1"/>
</dbReference>
<name>A0A368Y8H4_9BURK</name>
<dbReference type="Gene3D" id="3.40.630.30">
    <property type="match status" value="1"/>
</dbReference>
<sequence>MSRLNLAENFNRFFSVAPALTEKEQNDVFFIRHDVYARELGFEPVRPDQRETDAYDVRSLHCLMRTAETAPRLVGSARVILTDPAAPDSLLPFEKSCRDSLFRDQIDPSRLPRDRIAEVSRLAVLSDFRRRRGEDHKEVALDVSDFGDAQQPRFPYIPVGLYMASVLIARRHNIEYLFTLTEPRLAEHFAKLGVEIVPIGSPVEHRGTRVPSLIRAATVEAGLRLMIRPLWKAIEAQLDSAYAQGSKA</sequence>
<dbReference type="OrthoDB" id="582214at2"/>
<dbReference type="AlphaFoldDB" id="A0A368Y8H4"/>
<dbReference type="InterPro" id="IPR022484">
    <property type="entry name" value="PEP-CTERM/exosrtase_acylTfrase"/>
</dbReference>